<comment type="similarity">
    <text evidence="1">Belongs to the glycosyl hydrolase 3 family.</text>
</comment>
<dbReference type="Gene3D" id="3.20.20.300">
    <property type="entry name" value="Glycoside hydrolase, family 3, N-terminal domain"/>
    <property type="match status" value="1"/>
</dbReference>
<evidence type="ECO:0000313" key="5">
    <source>
        <dbReference type="EMBL" id="GLJ76061.1"/>
    </source>
</evidence>
<dbReference type="GO" id="GO:0009254">
    <property type="term" value="P:peptidoglycan turnover"/>
    <property type="evidence" value="ECO:0007669"/>
    <property type="project" value="TreeGrafter"/>
</dbReference>
<comment type="caution">
    <text evidence="5">The sequence shown here is derived from an EMBL/GenBank/DDBJ whole genome shotgun (WGS) entry which is preliminary data.</text>
</comment>
<dbReference type="GO" id="GO:0004553">
    <property type="term" value="F:hydrolase activity, hydrolyzing O-glycosyl compounds"/>
    <property type="evidence" value="ECO:0007669"/>
    <property type="project" value="InterPro"/>
</dbReference>
<protein>
    <submittedName>
        <fullName evidence="5">Sugar hydrolase</fullName>
    </submittedName>
</protein>
<gene>
    <name evidence="5" type="ORF">GCM10017584_16350</name>
</gene>
<reference evidence="5" key="1">
    <citation type="journal article" date="2014" name="Int. J. Syst. Evol. Microbiol.">
        <title>Complete genome sequence of Corynebacterium casei LMG S-19264T (=DSM 44701T), isolated from a smear-ripened cheese.</title>
        <authorList>
            <consortium name="US DOE Joint Genome Institute (JGI-PGF)"/>
            <person name="Walter F."/>
            <person name="Albersmeier A."/>
            <person name="Kalinowski J."/>
            <person name="Ruckert C."/>
        </authorList>
    </citation>
    <scope>NUCLEOTIDE SEQUENCE</scope>
    <source>
        <strain evidence="5">VKM Ac-1401</strain>
    </source>
</reference>
<keyword evidence="3" id="KW-0326">Glycosidase</keyword>
<dbReference type="EMBL" id="BSEN01000006">
    <property type="protein sequence ID" value="GLJ76061.1"/>
    <property type="molecule type" value="Genomic_DNA"/>
</dbReference>
<evidence type="ECO:0000256" key="1">
    <source>
        <dbReference type="ARBA" id="ARBA00005336"/>
    </source>
</evidence>
<feature type="domain" description="Glycoside hydrolase family 3 N-terminal" evidence="4">
    <location>
        <begin position="39"/>
        <end position="288"/>
    </location>
</feature>
<reference evidence="5" key="2">
    <citation type="submission" date="2023-01" db="EMBL/GenBank/DDBJ databases">
        <authorList>
            <person name="Sun Q."/>
            <person name="Evtushenko L."/>
        </authorList>
    </citation>
    <scope>NUCLEOTIDE SEQUENCE</scope>
    <source>
        <strain evidence="5">VKM Ac-1401</strain>
    </source>
</reference>
<evidence type="ECO:0000256" key="3">
    <source>
        <dbReference type="ARBA" id="ARBA00023295"/>
    </source>
</evidence>
<dbReference type="InterPro" id="IPR001764">
    <property type="entry name" value="Glyco_hydro_3_N"/>
</dbReference>
<evidence type="ECO:0000256" key="2">
    <source>
        <dbReference type="ARBA" id="ARBA00022801"/>
    </source>
</evidence>
<evidence type="ECO:0000259" key="4">
    <source>
        <dbReference type="Pfam" id="PF00933"/>
    </source>
</evidence>
<evidence type="ECO:0000313" key="6">
    <source>
        <dbReference type="Proteomes" id="UP001142372"/>
    </source>
</evidence>
<sequence length="515" mass="52393">MNHSTDPAVRALVAGVLWPGFLGTTAPDWLLRELDAGLAGAVYFGHNIDHDDEEQLPALSRRLSEARAGVLLGVDEEGGTVTRLEAAHGSTLPGAAQLGRVDDVDATRAVGAELARRVRASGATVVLAPVADVNTNPRNPVIGVRSFGSSAALVSRHVVASVEGIQSGGVAACVKHFPGHGDTSVDSHHGLPRVELAPAEIESDHLPPFQAAIDAGVAAVMTSHVVLPSFGELPATLNPRILASLRERGFTGAIVTDALDMAAIRSEYGAGRGAVLALQAGADLLCIGNPSPLGPKRGTTDDLADYLEVRDALLGALDDGALAVADLERASGAVSALSEWVESRRAASVVADGSGAGFDRAAGFDAARIVREAISVSGTVDLSERPLAVLDLRDRATIAVASTADPFTAALSAGNDCVRVGVGPLGGRDVVAVLADALAHVEQERTIVALVDAVQPGSPQRRAVGMLAAARPGSVVVNAGLPGSEPLPLATVDAFGVSRLTAEVVAGLLNGAMVA</sequence>
<dbReference type="Pfam" id="PF00933">
    <property type="entry name" value="Glyco_hydro_3"/>
    <property type="match status" value="1"/>
</dbReference>
<dbReference type="AlphaFoldDB" id="A0A9W6H9J2"/>
<keyword evidence="6" id="KW-1185">Reference proteome</keyword>
<proteinExistence type="inferred from homology"/>
<dbReference type="PANTHER" id="PTHR30480">
    <property type="entry name" value="BETA-HEXOSAMINIDASE-RELATED"/>
    <property type="match status" value="1"/>
</dbReference>
<organism evidence="5 6">
    <name type="scientific">Leifsonia poae</name>
    <dbReference type="NCBI Taxonomy" id="110933"/>
    <lineage>
        <taxon>Bacteria</taxon>
        <taxon>Bacillati</taxon>
        <taxon>Actinomycetota</taxon>
        <taxon>Actinomycetes</taxon>
        <taxon>Micrococcales</taxon>
        <taxon>Microbacteriaceae</taxon>
        <taxon>Leifsonia</taxon>
    </lineage>
</organism>
<keyword evidence="2 5" id="KW-0378">Hydrolase</keyword>
<dbReference type="GO" id="GO:0005975">
    <property type="term" value="P:carbohydrate metabolic process"/>
    <property type="evidence" value="ECO:0007669"/>
    <property type="project" value="InterPro"/>
</dbReference>
<dbReference type="InterPro" id="IPR017853">
    <property type="entry name" value="GH"/>
</dbReference>
<dbReference type="RefSeq" id="WP_271176731.1">
    <property type="nucleotide sequence ID" value="NZ_BAAAJO010000005.1"/>
</dbReference>
<dbReference type="Proteomes" id="UP001142372">
    <property type="component" value="Unassembled WGS sequence"/>
</dbReference>
<dbReference type="SUPFAM" id="SSF51445">
    <property type="entry name" value="(Trans)glycosidases"/>
    <property type="match status" value="1"/>
</dbReference>
<name>A0A9W6H9J2_9MICO</name>
<dbReference type="PANTHER" id="PTHR30480:SF16">
    <property type="entry name" value="GLYCOSIDE HYDROLASE FAMILY 3 DOMAIN PROTEIN"/>
    <property type="match status" value="1"/>
</dbReference>
<dbReference type="InterPro" id="IPR050226">
    <property type="entry name" value="NagZ_Beta-hexosaminidase"/>
</dbReference>
<accession>A0A9W6H9J2</accession>
<dbReference type="InterPro" id="IPR036962">
    <property type="entry name" value="Glyco_hydro_3_N_sf"/>
</dbReference>